<comment type="similarity">
    <text evidence="5">Belongs to the biotin--protein ligase family.</text>
</comment>
<dbReference type="STRING" id="39488.ERS852450_02648"/>
<dbReference type="SUPFAM" id="SSF55681">
    <property type="entry name" value="Class II aaRS and biotin synthetases"/>
    <property type="match status" value="1"/>
</dbReference>
<dbReference type="GO" id="GO:0003677">
    <property type="term" value="F:DNA binding"/>
    <property type="evidence" value="ECO:0007669"/>
    <property type="project" value="UniProtKB-UniRule"/>
</dbReference>
<dbReference type="InterPro" id="IPR036390">
    <property type="entry name" value="WH_DNA-bd_sf"/>
</dbReference>
<feature type="domain" description="BPL/LPL catalytic" evidence="6">
    <location>
        <begin position="83"/>
        <end position="258"/>
    </location>
</feature>
<evidence type="ECO:0000259" key="6">
    <source>
        <dbReference type="PROSITE" id="PS51733"/>
    </source>
</evidence>
<dbReference type="InterPro" id="IPR036388">
    <property type="entry name" value="WH-like_DNA-bd_sf"/>
</dbReference>
<comment type="function">
    <text evidence="5">Acts both as a biotin--[acetyl-CoA-carboxylase] ligase and a repressor.</text>
</comment>
<keyword evidence="8" id="KW-1185">Reference proteome</keyword>
<accession>A0A285PP51</accession>
<dbReference type="GO" id="GO:0016740">
    <property type="term" value="F:transferase activity"/>
    <property type="evidence" value="ECO:0007669"/>
    <property type="project" value="UniProtKB-ARBA"/>
</dbReference>
<comment type="caution">
    <text evidence="5">Lacks conserved residue(s) required for the propagation of feature annotation.</text>
</comment>
<dbReference type="Pfam" id="PF08279">
    <property type="entry name" value="HTH_11"/>
    <property type="match status" value="1"/>
</dbReference>
<feature type="binding site" evidence="5">
    <location>
        <begin position="92"/>
        <end position="94"/>
    </location>
    <ligand>
        <name>biotin</name>
        <dbReference type="ChEBI" id="CHEBI:57586"/>
    </ligand>
</feature>
<dbReference type="PANTHER" id="PTHR12835">
    <property type="entry name" value="BIOTIN PROTEIN LIGASE"/>
    <property type="match status" value="1"/>
</dbReference>
<dbReference type="Proteomes" id="UP000217549">
    <property type="component" value="Chromosome I"/>
</dbReference>
<dbReference type="Gene3D" id="3.30.930.10">
    <property type="entry name" value="Bira Bifunctional Protein, Domain 2"/>
    <property type="match status" value="1"/>
</dbReference>
<dbReference type="SUPFAM" id="SSF46785">
    <property type="entry name" value="Winged helix' DNA-binding domain"/>
    <property type="match status" value="1"/>
</dbReference>
<evidence type="ECO:0000313" key="7">
    <source>
        <dbReference type="EMBL" id="SOB70992.1"/>
    </source>
</evidence>
<sequence length="329" mass="36972">MISMKEKILEFLKQQDGFISGQRICDELGVSRTAVWKYMNSLKKEGYEIESVTRKGYRLLQSPDLLTTEEILSSMKEACIPGELCCFESIDSTNEEAKRRGESGAPDGSVYVADQQTRGKGRRGKTWISPSGEDVFFTILLRPELPLDCVSMLTLVAASAVAEGIDKVTGQCCQIKWPNDIVLNKKKVCGILTEMNMEIDSIAYVVVGIGINVNRINFGEEIADMATSLKKESGHNIERSVLLSEILTAFFRDYKLFLEKQDLSPFLDYYNKKLVNVDHEVKIIKKDEEIIRTALGINERGELIVQDAEGRKEHIFSGEVSVRGIYGYV</sequence>
<feature type="DNA-binding region" description="H-T-H motif" evidence="5">
    <location>
        <begin position="21"/>
        <end position="40"/>
    </location>
</feature>
<reference evidence="8" key="1">
    <citation type="submission" date="2017-09" db="EMBL/GenBank/DDBJ databases">
        <authorList>
            <person name="Shetty A S."/>
        </authorList>
    </citation>
    <scope>NUCLEOTIDE SEQUENCE [LARGE SCALE GENOMIC DNA]</scope>
</reference>
<dbReference type="KEGG" id="ehl:EHLA_0224"/>
<keyword evidence="5" id="KW-0238">DNA-binding</keyword>
<dbReference type="InterPro" id="IPR045864">
    <property type="entry name" value="aa-tRNA-synth_II/BPL/LPL"/>
</dbReference>
<dbReference type="Gene3D" id="2.30.30.100">
    <property type="match status" value="1"/>
</dbReference>
<feature type="binding site" evidence="5">
    <location>
        <position position="116"/>
    </location>
    <ligand>
        <name>biotin</name>
        <dbReference type="ChEBI" id="CHEBI:57586"/>
    </ligand>
</feature>
<dbReference type="InterPro" id="IPR030855">
    <property type="entry name" value="Bifunct_BirA"/>
</dbReference>
<comment type="catalytic activity">
    <reaction evidence="5">
        <text>biotin + L-lysyl-[protein] + ATP = N(6)-biotinyl-L-lysyl-[protein] + AMP + diphosphate + H(+)</text>
        <dbReference type="Rhea" id="RHEA:11756"/>
        <dbReference type="Rhea" id="RHEA-COMP:9752"/>
        <dbReference type="Rhea" id="RHEA-COMP:10505"/>
        <dbReference type="ChEBI" id="CHEBI:15378"/>
        <dbReference type="ChEBI" id="CHEBI:29969"/>
        <dbReference type="ChEBI" id="CHEBI:30616"/>
        <dbReference type="ChEBI" id="CHEBI:33019"/>
        <dbReference type="ChEBI" id="CHEBI:57586"/>
        <dbReference type="ChEBI" id="CHEBI:83144"/>
        <dbReference type="ChEBI" id="CHEBI:456215"/>
        <dbReference type="EC" id="6.3.4.15"/>
    </reaction>
</comment>
<dbReference type="Pfam" id="PF03099">
    <property type="entry name" value="BPL_LplA_LipB"/>
    <property type="match status" value="1"/>
</dbReference>
<dbReference type="EMBL" id="LT907978">
    <property type="protein sequence ID" value="SOB70992.1"/>
    <property type="molecule type" value="Genomic_DNA"/>
</dbReference>
<dbReference type="InterPro" id="IPR004143">
    <property type="entry name" value="BPL_LPL_catalytic"/>
</dbReference>
<dbReference type="GO" id="GO:0006355">
    <property type="term" value="P:regulation of DNA-templated transcription"/>
    <property type="evidence" value="ECO:0007669"/>
    <property type="project" value="UniProtKB-UniRule"/>
</dbReference>
<feature type="binding site" evidence="5">
    <location>
        <position position="187"/>
    </location>
    <ligand>
        <name>biotin</name>
        <dbReference type="ChEBI" id="CHEBI:57586"/>
    </ligand>
</feature>
<name>A0A285PP51_9FIRM</name>
<keyword evidence="5" id="KW-0678">Repressor</keyword>
<dbReference type="SUPFAM" id="SSF50037">
    <property type="entry name" value="C-terminal domain of transcriptional repressors"/>
    <property type="match status" value="1"/>
</dbReference>
<dbReference type="AlphaFoldDB" id="A0A285PP51"/>
<keyword evidence="4 5" id="KW-0092">Biotin</keyword>
<dbReference type="PROSITE" id="PS51733">
    <property type="entry name" value="BPL_LPL_CATALYTIC"/>
    <property type="match status" value="1"/>
</dbReference>
<dbReference type="InterPro" id="IPR013196">
    <property type="entry name" value="HTH_11"/>
</dbReference>
<proteinExistence type="inferred from homology"/>
<keyword evidence="5" id="KW-0804">Transcription</keyword>
<evidence type="ECO:0000313" key="8">
    <source>
        <dbReference type="Proteomes" id="UP000217549"/>
    </source>
</evidence>
<dbReference type="GO" id="GO:0009249">
    <property type="term" value="P:protein lipoylation"/>
    <property type="evidence" value="ECO:0007669"/>
    <property type="project" value="UniProtKB-ARBA"/>
</dbReference>
<dbReference type="PANTHER" id="PTHR12835:SF5">
    <property type="entry name" value="BIOTIN--PROTEIN LIGASE"/>
    <property type="match status" value="1"/>
</dbReference>
<dbReference type="Pfam" id="PF02237">
    <property type="entry name" value="BPL_C"/>
    <property type="match status" value="1"/>
</dbReference>
<keyword evidence="1 5" id="KW-0436">Ligase</keyword>
<dbReference type="GO" id="GO:0004077">
    <property type="term" value="F:biotin--[biotin carboxyl-carrier protein] ligase activity"/>
    <property type="evidence" value="ECO:0007669"/>
    <property type="project" value="UniProtKB-UniRule"/>
</dbReference>
<dbReference type="NCBIfam" id="TIGR00121">
    <property type="entry name" value="birA_ligase"/>
    <property type="match status" value="1"/>
</dbReference>
<evidence type="ECO:0000256" key="5">
    <source>
        <dbReference type="HAMAP-Rule" id="MF_00978"/>
    </source>
</evidence>
<keyword evidence="5" id="KW-0805">Transcription regulation</keyword>
<dbReference type="InterPro" id="IPR003142">
    <property type="entry name" value="BPL_C"/>
</dbReference>
<evidence type="ECO:0000256" key="3">
    <source>
        <dbReference type="ARBA" id="ARBA00022840"/>
    </source>
</evidence>
<keyword evidence="2 5" id="KW-0547">Nucleotide-binding</keyword>
<evidence type="ECO:0000256" key="2">
    <source>
        <dbReference type="ARBA" id="ARBA00022741"/>
    </source>
</evidence>
<dbReference type="EC" id="6.3.4.15" evidence="5"/>
<dbReference type="InterPro" id="IPR004408">
    <property type="entry name" value="Biotin_CoA_COase_ligase"/>
</dbReference>
<evidence type="ECO:0000256" key="1">
    <source>
        <dbReference type="ARBA" id="ARBA00022598"/>
    </source>
</evidence>
<gene>
    <name evidence="5" type="primary">birA</name>
    <name evidence="7" type="ORF">EHLA_0224</name>
</gene>
<dbReference type="GO" id="GO:0005524">
    <property type="term" value="F:ATP binding"/>
    <property type="evidence" value="ECO:0007669"/>
    <property type="project" value="UniProtKB-UniRule"/>
</dbReference>
<organism evidence="7 8">
    <name type="scientific">Anaerobutyricum hallii</name>
    <dbReference type="NCBI Taxonomy" id="39488"/>
    <lineage>
        <taxon>Bacteria</taxon>
        <taxon>Bacillati</taxon>
        <taxon>Bacillota</taxon>
        <taxon>Clostridia</taxon>
        <taxon>Lachnospirales</taxon>
        <taxon>Lachnospiraceae</taxon>
        <taxon>Anaerobutyricum</taxon>
    </lineage>
</organism>
<dbReference type="GO" id="GO:0005737">
    <property type="term" value="C:cytoplasm"/>
    <property type="evidence" value="ECO:0007669"/>
    <property type="project" value="TreeGrafter"/>
</dbReference>
<dbReference type="CDD" id="cd16442">
    <property type="entry name" value="BPL"/>
    <property type="match status" value="1"/>
</dbReference>
<dbReference type="HAMAP" id="MF_00978">
    <property type="entry name" value="Bifunct_BirA"/>
    <property type="match status" value="1"/>
</dbReference>
<evidence type="ECO:0000256" key="4">
    <source>
        <dbReference type="ARBA" id="ARBA00023267"/>
    </source>
</evidence>
<dbReference type="InterPro" id="IPR008988">
    <property type="entry name" value="Transcriptional_repressor_C"/>
</dbReference>
<protein>
    <recommendedName>
        <fullName evidence="5">Bifunctional ligase/repressor BirA</fullName>
    </recommendedName>
    <alternativeName>
        <fullName evidence="5">Biotin--[acetyl-CoA-carboxylase] ligase</fullName>
        <ecNumber evidence="5">6.3.4.15</ecNumber>
    </alternativeName>
    <alternativeName>
        <fullName evidence="5">Biotin--protein ligase</fullName>
    </alternativeName>
    <alternativeName>
        <fullName evidence="5">Biotin-[acetyl-CoA carboxylase] synthetase</fullName>
    </alternativeName>
</protein>
<dbReference type="Gene3D" id="1.10.10.10">
    <property type="entry name" value="Winged helix-like DNA-binding domain superfamily/Winged helix DNA-binding domain"/>
    <property type="match status" value="1"/>
</dbReference>
<keyword evidence="3 5" id="KW-0067">ATP-binding</keyword>